<keyword evidence="2" id="KW-1185">Reference proteome</keyword>
<accession>A0A8J2L7Y4</accession>
<reference evidence="1" key="1">
    <citation type="submission" date="2021-06" db="EMBL/GenBank/DDBJ databases">
        <authorList>
            <person name="Hodson N. C."/>
            <person name="Mongue J. A."/>
            <person name="Jaron S. K."/>
        </authorList>
    </citation>
    <scope>NUCLEOTIDE SEQUENCE</scope>
</reference>
<dbReference type="Proteomes" id="UP000708208">
    <property type="component" value="Unassembled WGS sequence"/>
</dbReference>
<dbReference type="EMBL" id="CAJVCH010553222">
    <property type="protein sequence ID" value="CAG7829847.1"/>
    <property type="molecule type" value="Genomic_DNA"/>
</dbReference>
<protein>
    <submittedName>
        <fullName evidence="1">Uncharacterized protein</fullName>
    </submittedName>
</protein>
<proteinExistence type="predicted"/>
<dbReference type="AlphaFoldDB" id="A0A8J2L7Y4"/>
<feature type="non-terminal residue" evidence="1">
    <location>
        <position position="100"/>
    </location>
</feature>
<comment type="caution">
    <text evidence="1">The sequence shown here is derived from an EMBL/GenBank/DDBJ whole genome shotgun (WGS) entry which is preliminary data.</text>
</comment>
<organism evidence="1 2">
    <name type="scientific">Allacma fusca</name>
    <dbReference type="NCBI Taxonomy" id="39272"/>
    <lineage>
        <taxon>Eukaryota</taxon>
        <taxon>Metazoa</taxon>
        <taxon>Ecdysozoa</taxon>
        <taxon>Arthropoda</taxon>
        <taxon>Hexapoda</taxon>
        <taxon>Collembola</taxon>
        <taxon>Symphypleona</taxon>
        <taxon>Sminthuridae</taxon>
        <taxon>Allacma</taxon>
    </lineage>
</organism>
<gene>
    <name evidence="1" type="ORF">AFUS01_LOCUS39690</name>
</gene>
<name>A0A8J2L7Y4_9HEXA</name>
<feature type="non-terminal residue" evidence="1">
    <location>
        <position position="1"/>
    </location>
</feature>
<sequence>GKALRKYVGITGNSIQHDDMITVRLSSNDSVEMRYAKNKSVIYTKYTRDFECLALRPFFSHGFLWKVILGNQTEIELGTGIETTTEDPQLYISKKTIRFD</sequence>
<evidence type="ECO:0000313" key="2">
    <source>
        <dbReference type="Proteomes" id="UP000708208"/>
    </source>
</evidence>
<evidence type="ECO:0000313" key="1">
    <source>
        <dbReference type="EMBL" id="CAG7829847.1"/>
    </source>
</evidence>